<keyword evidence="4" id="KW-0285">Flavoprotein</keyword>
<evidence type="ECO:0000313" key="6">
    <source>
        <dbReference type="EMBL" id="KAJ7765510.1"/>
    </source>
</evidence>
<comment type="caution">
    <text evidence="6">The sequence shown here is derived from an EMBL/GenBank/DDBJ whole genome shotgun (WGS) entry which is preliminary data.</text>
</comment>
<feature type="active site" description="Proton acceptor" evidence="3">
    <location>
        <position position="531"/>
    </location>
</feature>
<dbReference type="InterPro" id="IPR012132">
    <property type="entry name" value="GMC_OxRdtase"/>
</dbReference>
<dbReference type="PANTHER" id="PTHR11552">
    <property type="entry name" value="GLUCOSE-METHANOL-CHOLINE GMC OXIDOREDUCTASE"/>
    <property type="match status" value="1"/>
</dbReference>
<accession>A0AAD7JLR5</accession>
<organism evidence="6 7">
    <name type="scientific">Mycena maculata</name>
    <dbReference type="NCBI Taxonomy" id="230809"/>
    <lineage>
        <taxon>Eukaryota</taxon>
        <taxon>Fungi</taxon>
        <taxon>Dikarya</taxon>
        <taxon>Basidiomycota</taxon>
        <taxon>Agaricomycotina</taxon>
        <taxon>Agaricomycetes</taxon>
        <taxon>Agaricomycetidae</taxon>
        <taxon>Agaricales</taxon>
        <taxon>Marasmiineae</taxon>
        <taxon>Mycenaceae</taxon>
        <taxon>Mycena</taxon>
    </lineage>
</organism>
<dbReference type="Proteomes" id="UP001215280">
    <property type="component" value="Unassembled WGS sequence"/>
</dbReference>
<dbReference type="PANTHER" id="PTHR11552:SF219">
    <property type="entry name" value="GLUCOSE-METHANOL-CHOLINE OXIDOREDUCTASE N-TERMINAL DOMAIN-CONTAINING PROTEIN"/>
    <property type="match status" value="1"/>
</dbReference>
<evidence type="ECO:0000256" key="1">
    <source>
        <dbReference type="ARBA" id="ARBA00001974"/>
    </source>
</evidence>
<dbReference type="PIRSF" id="PIRSF000137">
    <property type="entry name" value="Alcohol_oxidase"/>
    <property type="match status" value="1"/>
</dbReference>
<proteinExistence type="inferred from homology"/>
<feature type="binding site" evidence="4">
    <location>
        <position position="204"/>
    </location>
    <ligand>
        <name>FAD</name>
        <dbReference type="ChEBI" id="CHEBI:57692"/>
    </ligand>
</feature>
<evidence type="ECO:0000256" key="3">
    <source>
        <dbReference type="PIRSR" id="PIRSR000137-1"/>
    </source>
</evidence>
<evidence type="ECO:0000256" key="2">
    <source>
        <dbReference type="ARBA" id="ARBA00010790"/>
    </source>
</evidence>
<comment type="similarity">
    <text evidence="2">Belongs to the GMC oxidoreductase family.</text>
</comment>
<dbReference type="Gene3D" id="3.50.50.60">
    <property type="entry name" value="FAD/NAD(P)-binding domain"/>
    <property type="match status" value="2"/>
</dbReference>
<keyword evidence="7" id="KW-1185">Reference proteome</keyword>
<dbReference type="GO" id="GO:0050660">
    <property type="term" value="F:flavin adenine dinucleotide binding"/>
    <property type="evidence" value="ECO:0007669"/>
    <property type="project" value="InterPro"/>
</dbReference>
<dbReference type="SUPFAM" id="SSF54373">
    <property type="entry name" value="FAD-linked reductases, C-terminal domain"/>
    <property type="match status" value="1"/>
</dbReference>
<sequence length="551" mass="60218">MELTVATPLAQAELGGTAGCCLASRLSEDPNISVLLLERGPLSDDWQAHVPLLSSNFYHPGAPAAIFPLSPLAHVDQRRLHAVWKNMGRETWGYDVLEPYFVKSERTLSQPPSSFRGNDGVWLNQTFPTPFLEMARRIPKAVTSLGIPQSPDLNSPVAPVVCSATVDIAMDRNMHRHSTLQAFLPPKVAHARKKNLKICVNTIVTQIKFATDDNPGMQHPKAVGVYFEDTRSKRTSARFFARASREVILCAGAIGSPQILMLSGVGPRDHLSRHSLGLVRDLPGVGSYLRDHVGIPVSYEVPIHESLNILRNSIFQVLSEVVKYLLFGSGLLSVPFVQTTIFLRSLLLNENLEIVAAPGDLNARNPDNIPDIEVMPFGYRGGEAKTSPLDRVGVFSLLAALVKPKSFGSVRLASTDPHARAQVDLGYFSDPEDILVARKAVRFALRLGEQVRAQGYPLKDLVVPDSETDDQSLGVFMRKSLLTTYHYTSTCRMAPEDGPQSGVVDDDLKVHGIDGLRICDCSVFPDILSTHPMAGAVVVAEKCADLIKKSP</sequence>
<dbReference type="Pfam" id="PF05199">
    <property type="entry name" value="GMC_oxred_C"/>
    <property type="match status" value="1"/>
</dbReference>
<dbReference type="InterPro" id="IPR036188">
    <property type="entry name" value="FAD/NAD-bd_sf"/>
</dbReference>
<dbReference type="EMBL" id="JARJLG010000035">
    <property type="protein sequence ID" value="KAJ7765510.1"/>
    <property type="molecule type" value="Genomic_DNA"/>
</dbReference>
<gene>
    <name evidence="6" type="ORF">DFH07DRAFT_1015329</name>
</gene>
<protein>
    <submittedName>
        <fullName evidence="6">Alcohol oxidase</fullName>
    </submittedName>
</protein>
<dbReference type="Gene3D" id="3.30.560.10">
    <property type="entry name" value="Glucose Oxidase, domain 3"/>
    <property type="match status" value="2"/>
</dbReference>
<evidence type="ECO:0000313" key="7">
    <source>
        <dbReference type="Proteomes" id="UP001215280"/>
    </source>
</evidence>
<dbReference type="AlphaFoldDB" id="A0AAD7JLR5"/>
<feature type="active site" description="Proton donor" evidence="3">
    <location>
        <position position="486"/>
    </location>
</feature>
<keyword evidence="4" id="KW-0274">FAD</keyword>
<dbReference type="SUPFAM" id="SSF51905">
    <property type="entry name" value="FAD/NAD(P)-binding domain"/>
    <property type="match status" value="1"/>
</dbReference>
<comment type="cofactor">
    <cofactor evidence="1 4">
        <name>FAD</name>
        <dbReference type="ChEBI" id="CHEBI:57692"/>
    </cofactor>
</comment>
<evidence type="ECO:0000256" key="4">
    <source>
        <dbReference type="PIRSR" id="PIRSR000137-2"/>
    </source>
</evidence>
<reference evidence="6" key="1">
    <citation type="submission" date="2023-03" db="EMBL/GenBank/DDBJ databases">
        <title>Massive genome expansion in bonnet fungi (Mycena s.s.) driven by repeated elements and novel gene families across ecological guilds.</title>
        <authorList>
            <consortium name="Lawrence Berkeley National Laboratory"/>
            <person name="Harder C.B."/>
            <person name="Miyauchi S."/>
            <person name="Viragh M."/>
            <person name="Kuo A."/>
            <person name="Thoen E."/>
            <person name="Andreopoulos B."/>
            <person name="Lu D."/>
            <person name="Skrede I."/>
            <person name="Drula E."/>
            <person name="Henrissat B."/>
            <person name="Morin E."/>
            <person name="Kohler A."/>
            <person name="Barry K."/>
            <person name="LaButti K."/>
            <person name="Morin E."/>
            <person name="Salamov A."/>
            <person name="Lipzen A."/>
            <person name="Mereny Z."/>
            <person name="Hegedus B."/>
            <person name="Baldrian P."/>
            <person name="Stursova M."/>
            <person name="Weitz H."/>
            <person name="Taylor A."/>
            <person name="Grigoriev I.V."/>
            <person name="Nagy L.G."/>
            <person name="Martin F."/>
            <person name="Kauserud H."/>
        </authorList>
    </citation>
    <scope>NUCLEOTIDE SEQUENCE</scope>
    <source>
        <strain evidence="6">CBHHK188m</strain>
    </source>
</reference>
<dbReference type="InterPro" id="IPR007867">
    <property type="entry name" value="GMC_OxRtase_C"/>
</dbReference>
<dbReference type="InterPro" id="IPR000172">
    <property type="entry name" value="GMC_OxRdtase_N"/>
</dbReference>
<evidence type="ECO:0000259" key="5">
    <source>
        <dbReference type="PROSITE" id="PS00624"/>
    </source>
</evidence>
<dbReference type="PROSITE" id="PS00624">
    <property type="entry name" value="GMC_OXRED_2"/>
    <property type="match status" value="1"/>
</dbReference>
<feature type="domain" description="Glucose-methanol-choline oxidoreductase N-terminal" evidence="5">
    <location>
        <begin position="252"/>
        <end position="266"/>
    </location>
</feature>
<dbReference type="Pfam" id="PF00732">
    <property type="entry name" value="GMC_oxred_N"/>
    <property type="match status" value="1"/>
</dbReference>
<name>A0AAD7JLR5_9AGAR</name>
<dbReference type="GO" id="GO:0016614">
    <property type="term" value="F:oxidoreductase activity, acting on CH-OH group of donors"/>
    <property type="evidence" value="ECO:0007669"/>
    <property type="project" value="InterPro"/>
</dbReference>